<protein>
    <submittedName>
        <fullName evidence="2">Uncharacterized protein</fullName>
    </submittedName>
</protein>
<evidence type="ECO:0000256" key="1">
    <source>
        <dbReference type="SAM" id="Phobius"/>
    </source>
</evidence>
<name>A0ABT4LA84_9SPHI</name>
<keyword evidence="1" id="KW-0812">Transmembrane</keyword>
<reference evidence="2" key="1">
    <citation type="submission" date="2022-12" db="EMBL/GenBank/DDBJ databases">
        <title>Genome sequence of HCMS5-2.</title>
        <authorList>
            <person name="Woo H."/>
        </authorList>
    </citation>
    <scope>NUCLEOTIDE SEQUENCE</scope>
    <source>
        <strain evidence="2">HCMS5-2</strain>
    </source>
</reference>
<evidence type="ECO:0000313" key="3">
    <source>
        <dbReference type="Proteomes" id="UP001144347"/>
    </source>
</evidence>
<keyword evidence="1" id="KW-1133">Transmembrane helix</keyword>
<feature type="transmembrane region" description="Helical" evidence="1">
    <location>
        <begin position="34"/>
        <end position="54"/>
    </location>
</feature>
<sequence>MNVLKYFNSIFLLTYGTLAIAIVFKVFHLPFTEIINSISAFLILGFIILCLFEVNSSDKFTSSEKVMWTSGLIICSVITAIIYAVNGRKKIFRNYRILKR</sequence>
<accession>A0ABT4LA84</accession>
<evidence type="ECO:0000313" key="2">
    <source>
        <dbReference type="EMBL" id="MCZ4244820.1"/>
    </source>
</evidence>
<comment type="caution">
    <text evidence="2">The sequence shown here is derived from an EMBL/GenBank/DDBJ whole genome shotgun (WGS) entry which is preliminary data.</text>
</comment>
<feature type="transmembrane region" description="Helical" evidence="1">
    <location>
        <begin position="6"/>
        <end position="27"/>
    </location>
</feature>
<gene>
    <name evidence="2" type="ORF">O0955_12475</name>
</gene>
<feature type="transmembrane region" description="Helical" evidence="1">
    <location>
        <begin position="66"/>
        <end position="86"/>
    </location>
</feature>
<dbReference type="EMBL" id="JAPWGM010000004">
    <property type="protein sequence ID" value="MCZ4244820.1"/>
    <property type="molecule type" value="Genomic_DNA"/>
</dbReference>
<organism evidence="2 3">
    <name type="scientific">Pedobacter punctiformis</name>
    <dbReference type="NCBI Taxonomy" id="3004097"/>
    <lineage>
        <taxon>Bacteria</taxon>
        <taxon>Pseudomonadati</taxon>
        <taxon>Bacteroidota</taxon>
        <taxon>Sphingobacteriia</taxon>
        <taxon>Sphingobacteriales</taxon>
        <taxon>Sphingobacteriaceae</taxon>
        <taxon>Pedobacter</taxon>
    </lineage>
</organism>
<keyword evidence="3" id="KW-1185">Reference proteome</keyword>
<proteinExistence type="predicted"/>
<keyword evidence="1" id="KW-0472">Membrane</keyword>
<dbReference type="RefSeq" id="WP_269427877.1">
    <property type="nucleotide sequence ID" value="NZ_JAPWGM010000004.1"/>
</dbReference>
<dbReference type="Proteomes" id="UP001144347">
    <property type="component" value="Unassembled WGS sequence"/>
</dbReference>